<keyword evidence="4" id="KW-1185">Reference proteome</keyword>
<gene>
    <name evidence="3" type="ORF">J2X16_003886</name>
</gene>
<keyword evidence="1" id="KW-0732">Signal</keyword>
<dbReference type="InterPro" id="IPR054828">
    <property type="entry name" value="Vit_B12_bind_prot"/>
</dbReference>
<name>A0ABU1ZDJ3_9BURK</name>
<dbReference type="SUPFAM" id="SSF53807">
    <property type="entry name" value="Helical backbone' metal receptor"/>
    <property type="match status" value="1"/>
</dbReference>
<dbReference type="EMBL" id="JAVDXQ010000005">
    <property type="protein sequence ID" value="MDR7298523.1"/>
    <property type="molecule type" value="Genomic_DNA"/>
</dbReference>
<dbReference type="InterPro" id="IPR002491">
    <property type="entry name" value="ABC_transptr_periplasmic_BD"/>
</dbReference>
<proteinExistence type="predicted"/>
<feature type="domain" description="Fe/B12 periplasmic-binding" evidence="2">
    <location>
        <begin position="5"/>
        <end position="257"/>
    </location>
</feature>
<dbReference type="Pfam" id="PF01497">
    <property type="entry name" value="Peripla_BP_2"/>
    <property type="match status" value="1"/>
</dbReference>
<evidence type="ECO:0000313" key="3">
    <source>
        <dbReference type="EMBL" id="MDR7298523.1"/>
    </source>
</evidence>
<dbReference type="Proteomes" id="UP001180536">
    <property type="component" value="Unassembled WGS sequence"/>
</dbReference>
<dbReference type="Gene3D" id="3.40.50.1980">
    <property type="entry name" value="Nitrogenase molybdenum iron protein domain"/>
    <property type="match status" value="2"/>
</dbReference>
<sequence>MSPPRIASLVPSATETLVALGLGPCLVARTGFCIHPAEAVAAVPKVGGTKDVNLEKLKKLAPTHVVVNVDENRRDTAEALRDFVPQVIVTHPSRPEDNLALFEQLRAAFAGQPGVNERAAALSAEFTAALARCRAQAWPGEQVLYLIWREPWMTVARDTYISTLLAEVGWRTWPDVQGGEHGAGRYPALSGGEPWLADIDRVLLSSEPYRFGPAHVAEAQALCPQARVQLVDGELLSWWGVRGAAGLDYLRGLSQAT</sequence>
<accession>A0ABU1ZDJ3</accession>
<organism evidence="3 4">
    <name type="scientific">Pelomonas aquatica</name>
    <dbReference type="NCBI Taxonomy" id="431058"/>
    <lineage>
        <taxon>Bacteria</taxon>
        <taxon>Pseudomonadati</taxon>
        <taxon>Pseudomonadota</taxon>
        <taxon>Betaproteobacteria</taxon>
        <taxon>Burkholderiales</taxon>
        <taxon>Sphaerotilaceae</taxon>
        <taxon>Roseateles</taxon>
    </lineage>
</organism>
<dbReference type="InterPro" id="IPR050902">
    <property type="entry name" value="ABC_Transporter_SBP"/>
</dbReference>
<dbReference type="NCBIfam" id="NF038402">
    <property type="entry name" value="TroA_like"/>
    <property type="match status" value="1"/>
</dbReference>
<evidence type="ECO:0000259" key="2">
    <source>
        <dbReference type="PROSITE" id="PS50983"/>
    </source>
</evidence>
<dbReference type="PROSITE" id="PS50983">
    <property type="entry name" value="FE_B12_PBP"/>
    <property type="match status" value="1"/>
</dbReference>
<comment type="caution">
    <text evidence="3">The sequence shown here is derived from an EMBL/GenBank/DDBJ whole genome shotgun (WGS) entry which is preliminary data.</text>
</comment>
<evidence type="ECO:0000313" key="4">
    <source>
        <dbReference type="Proteomes" id="UP001180536"/>
    </source>
</evidence>
<protein>
    <submittedName>
        <fullName evidence="3">ABC-type Fe3+-hydroxamate transport system substrate-binding protein</fullName>
    </submittedName>
</protein>
<dbReference type="PANTHER" id="PTHR30535">
    <property type="entry name" value="VITAMIN B12-BINDING PROTEIN"/>
    <property type="match status" value="1"/>
</dbReference>
<dbReference type="RefSeq" id="WP_310347533.1">
    <property type="nucleotide sequence ID" value="NZ_JAVDXQ010000005.1"/>
</dbReference>
<evidence type="ECO:0000256" key="1">
    <source>
        <dbReference type="ARBA" id="ARBA00022729"/>
    </source>
</evidence>
<reference evidence="3 4" key="1">
    <citation type="submission" date="2023-07" db="EMBL/GenBank/DDBJ databases">
        <title>Sorghum-associated microbial communities from plants grown in Nebraska, USA.</title>
        <authorList>
            <person name="Schachtman D."/>
        </authorList>
    </citation>
    <scope>NUCLEOTIDE SEQUENCE [LARGE SCALE GENOMIC DNA]</scope>
    <source>
        <strain evidence="3 4">BE310</strain>
    </source>
</reference>
<dbReference type="PANTHER" id="PTHR30535:SF35">
    <property type="entry name" value="PERIPLASMIC BINDING PROTEIN"/>
    <property type="match status" value="1"/>
</dbReference>